<organism evidence="3 4">
    <name type="scientific">Meira miltonrushii</name>
    <dbReference type="NCBI Taxonomy" id="1280837"/>
    <lineage>
        <taxon>Eukaryota</taxon>
        <taxon>Fungi</taxon>
        <taxon>Dikarya</taxon>
        <taxon>Basidiomycota</taxon>
        <taxon>Ustilaginomycotina</taxon>
        <taxon>Exobasidiomycetes</taxon>
        <taxon>Exobasidiales</taxon>
        <taxon>Brachybasidiaceae</taxon>
        <taxon>Meira</taxon>
    </lineage>
</organism>
<protein>
    <recommendedName>
        <fullName evidence="5">Transmembrane protein</fullName>
    </recommendedName>
</protein>
<proteinExistence type="predicted"/>
<feature type="compositionally biased region" description="Polar residues" evidence="1">
    <location>
        <begin position="109"/>
        <end position="143"/>
    </location>
</feature>
<feature type="compositionally biased region" description="Polar residues" evidence="1">
    <location>
        <begin position="56"/>
        <end position="69"/>
    </location>
</feature>
<dbReference type="AlphaFoldDB" id="A0A316VJN2"/>
<dbReference type="GeneID" id="37023389"/>
<dbReference type="RefSeq" id="XP_025357736.1">
    <property type="nucleotide sequence ID" value="XM_025501608.1"/>
</dbReference>
<keyword evidence="2" id="KW-0472">Membrane</keyword>
<evidence type="ECO:0008006" key="5">
    <source>
        <dbReference type="Google" id="ProtNLM"/>
    </source>
</evidence>
<sequence length="345" mass="37404">MSEPAKDEAGSSSSFKLPSRQSYFTTLSAIAFASGLGIAAVVTIRRGRKMKMEDMQTISRPLQNSQLTQKRIKDESPLGNASSKGVFALFGEMNRSIFKKQDLQHVEDTSSLAGPSALRRSTNEQTSLRGKNVQESVFDSNSSAPPPVFDSNSSAPPPSVLMRSKPKPEVEQGKKPIAQDQIPQVKVPIGESPVVMAIKAIGIATGIVGIATWVSIEIACRVLHVKNMDELIEKLTSIVPASERKNAVFDKIGQSARQSLEGAIRSHDKASDIDTADAYSDSRLRTGDSDRNGDAPLPVGEAVKQLDEAVERGDAAAWMEILSRQLNAERRIELEERQSRMSASS</sequence>
<evidence type="ECO:0000313" key="3">
    <source>
        <dbReference type="EMBL" id="PWN37434.1"/>
    </source>
</evidence>
<dbReference type="InParanoid" id="A0A316VJN2"/>
<feature type="transmembrane region" description="Helical" evidence="2">
    <location>
        <begin position="23"/>
        <end position="44"/>
    </location>
</feature>
<evidence type="ECO:0000256" key="2">
    <source>
        <dbReference type="SAM" id="Phobius"/>
    </source>
</evidence>
<dbReference type="EMBL" id="KZ819602">
    <property type="protein sequence ID" value="PWN37434.1"/>
    <property type="molecule type" value="Genomic_DNA"/>
</dbReference>
<keyword evidence="4" id="KW-1185">Reference proteome</keyword>
<gene>
    <name evidence="3" type="ORF">FA14DRAFT_187541</name>
</gene>
<feature type="region of interest" description="Disordered" evidence="1">
    <location>
        <begin position="56"/>
        <end position="79"/>
    </location>
</feature>
<reference evidence="3 4" key="1">
    <citation type="journal article" date="2018" name="Mol. Biol. Evol.">
        <title>Broad Genomic Sampling Reveals a Smut Pathogenic Ancestry of the Fungal Clade Ustilaginomycotina.</title>
        <authorList>
            <person name="Kijpornyongpan T."/>
            <person name="Mondo S.J."/>
            <person name="Barry K."/>
            <person name="Sandor L."/>
            <person name="Lee J."/>
            <person name="Lipzen A."/>
            <person name="Pangilinan J."/>
            <person name="LaButti K."/>
            <person name="Hainaut M."/>
            <person name="Henrissat B."/>
            <person name="Grigoriev I.V."/>
            <person name="Spatafora J.W."/>
            <person name="Aime M.C."/>
        </authorList>
    </citation>
    <scope>NUCLEOTIDE SEQUENCE [LARGE SCALE GENOMIC DNA]</scope>
    <source>
        <strain evidence="3 4">MCA 3882</strain>
    </source>
</reference>
<accession>A0A316VJN2</accession>
<dbReference type="OrthoDB" id="5346979at2759"/>
<feature type="region of interest" description="Disordered" evidence="1">
    <location>
        <begin position="260"/>
        <end position="299"/>
    </location>
</feature>
<feature type="compositionally biased region" description="Basic and acidic residues" evidence="1">
    <location>
        <begin position="280"/>
        <end position="293"/>
    </location>
</feature>
<keyword evidence="2" id="KW-0812">Transmembrane</keyword>
<dbReference type="Proteomes" id="UP000245771">
    <property type="component" value="Unassembled WGS sequence"/>
</dbReference>
<keyword evidence="2" id="KW-1133">Transmembrane helix</keyword>
<evidence type="ECO:0000256" key="1">
    <source>
        <dbReference type="SAM" id="MobiDB-lite"/>
    </source>
</evidence>
<name>A0A316VJN2_9BASI</name>
<evidence type="ECO:0000313" key="4">
    <source>
        <dbReference type="Proteomes" id="UP000245771"/>
    </source>
</evidence>
<feature type="region of interest" description="Disordered" evidence="1">
    <location>
        <begin position="105"/>
        <end position="177"/>
    </location>
</feature>